<name>A0ABW8EUU4_STRT5</name>
<dbReference type="EMBL" id="JBIUYY010000019">
    <property type="protein sequence ID" value="MFJ2825655.1"/>
    <property type="molecule type" value="Genomic_DNA"/>
</dbReference>
<feature type="compositionally biased region" description="Gly residues" evidence="1">
    <location>
        <begin position="57"/>
        <end position="78"/>
    </location>
</feature>
<sequence length="172" mass="17164">MEIDFKRQGGVTTVPLHSAEDVALLPVVRPRGGLAGGVRRSGGRPLPARGPRCEPGVGAGVVGGGGADGSGGPGGGGELAPRHADFPGPVGGTDVHPQFDWSAVVAWLLAHDKIEAPVAMPAASLVVVVVGAGGGTSCFRLDGPWLDLADDAAGQTSCPAGLRMRTPTSWPP</sequence>
<proteinExistence type="predicted"/>
<keyword evidence="3" id="KW-1185">Reference proteome</keyword>
<evidence type="ECO:0000313" key="3">
    <source>
        <dbReference type="Proteomes" id="UP001617351"/>
    </source>
</evidence>
<reference evidence="2 3" key="1">
    <citation type="submission" date="2024-10" db="EMBL/GenBank/DDBJ databases">
        <title>The Natural Products Discovery Center: Release of the First 8490 Sequenced Strains for Exploring Actinobacteria Biosynthetic Diversity.</title>
        <authorList>
            <person name="Kalkreuter E."/>
            <person name="Kautsar S.A."/>
            <person name="Yang D."/>
            <person name="Bader C.D."/>
            <person name="Teijaro C.N."/>
            <person name="Fluegel L."/>
            <person name="Davis C.M."/>
            <person name="Simpson J.R."/>
            <person name="Lauterbach L."/>
            <person name="Steele A.D."/>
            <person name="Gui C."/>
            <person name="Meng S."/>
            <person name="Li G."/>
            <person name="Viehrig K."/>
            <person name="Ye F."/>
            <person name="Su P."/>
            <person name="Kiefer A.F."/>
            <person name="Nichols A."/>
            <person name="Cepeda A.J."/>
            <person name="Yan W."/>
            <person name="Fan B."/>
            <person name="Jiang Y."/>
            <person name="Adhikari A."/>
            <person name="Zheng C.-J."/>
            <person name="Schuster L."/>
            <person name="Cowan T.M."/>
            <person name="Smanski M.J."/>
            <person name="Chevrette M.G."/>
            <person name="De Carvalho L.P.S."/>
            <person name="Shen B."/>
        </authorList>
    </citation>
    <scope>NUCLEOTIDE SEQUENCE [LARGE SCALE GENOMIC DNA]</scope>
    <source>
        <strain evidence="2 3">NPDC087220</strain>
    </source>
</reference>
<comment type="caution">
    <text evidence="2">The sequence shown here is derived from an EMBL/GenBank/DDBJ whole genome shotgun (WGS) entry which is preliminary data.</text>
</comment>
<dbReference type="RefSeq" id="WP_402387259.1">
    <property type="nucleotide sequence ID" value="NZ_JBIUYY010000019.1"/>
</dbReference>
<evidence type="ECO:0000313" key="2">
    <source>
        <dbReference type="EMBL" id="MFJ2825655.1"/>
    </source>
</evidence>
<feature type="region of interest" description="Disordered" evidence="1">
    <location>
        <begin position="34"/>
        <end position="86"/>
    </location>
</feature>
<organism evidence="2 3">
    <name type="scientific">Streptomyces toxytricini</name>
    <name type="common">Actinomyces toxytricini</name>
    <dbReference type="NCBI Taxonomy" id="67369"/>
    <lineage>
        <taxon>Bacteria</taxon>
        <taxon>Bacillati</taxon>
        <taxon>Actinomycetota</taxon>
        <taxon>Actinomycetes</taxon>
        <taxon>Kitasatosporales</taxon>
        <taxon>Streptomycetaceae</taxon>
        <taxon>Streptomyces</taxon>
    </lineage>
</organism>
<gene>
    <name evidence="2" type="ORF">ACIO7M_31755</name>
</gene>
<dbReference type="Proteomes" id="UP001617351">
    <property type="component" value="Unassembled WGS sequence"/>
</dbReference>
<protein>
    <submittedName>
        <fullName evidence="2">Uncharacterized protein</fullName>
    </submittedName>
</protein>
<accession>A0ABW8EUU4</accession>
<evidence type="ECO:0000256" key="1">
    <source>
        <dbReference type="SAM" id="MobiDB-lite"/>
    </source>
</evidence>